<evidence type="ECO:0000313" key="18">
    <source>
        <dbReference type="EMBL" id="OMJ87321.1"/>
    </source>
</evidence>
<keyword evidence="6" id="KW-0479">Metal-binding</keyword>
<dbReference type="OrthoDB" id="10252354at2759"/>
<comment type="catalytic activity">
    <reaction evidence="13">
        <text>L-threonyl-[protein] + ATP = O-phospho-L-threonyl-[protein] + ADP + H(+)</text>
        <dbReference type="Rhea" id="RHEA:46608"/>
        <dbReference type="Rhea" id="RHEA-COMP:11060"/>
        <dbReference type="Rhea" id="RHEA-COMP:11605"/>
        <dbReference type="ChEBI" id="CHEBI:15378"/>
        <dbReference type="ChEBI" id="CHEBI:30013"/>
        <dbReference type="ChEBI" id="CHEBI:30616"/>
        <dbReference type="ChEBI" id="CHEBI:61977"/>
        <dbReference type="ChEBI" id="CHEBI:456216"/>
        <dbReference type="EC" id="2.7.11.1"/>
    </reaction>
</comment>
<evidence type="ECO:0000256" key="8">
    <source>
        <dbReference type="ARBA" id="ARBA00022741"/>
    </source>
</evidence>
<dbReference type="AlphaFoldDB" id="A0A1R2CE89"/>
<reference evidence="18 19" key="1">
    <citation type="submission" date="2016-11" db="EMBL/GenBank/DDBJ databases">
        <title>The macronuclear genome of Stentor coeruleus: a giant cell with tiny introns.</title>
        <authorList>
            <person name="Slabodnick M."/>
            <person name="Ruby J.G."/>
            <person name="Reiff S.B."/>
            <person name="Swart E.C."/>
            <person name="Gosai S."/>
            <person name="Prabakaran S."/>
            <person name="Witkowska E."/>
            <person name="Larue G.E."/>
            <person name="Fisher S."/>
            <person name="Freeman R.M."/>
            <person name="Gunawardena J."/>
            <person name="Chu W."/>
            <person name="Stover N.A."/>
            <person name="Gregory B.D."/>
            <person name="Nowacki M."/>
            <person name="Derisi J."/>
            <person name="Roy S.W."/>
            <person name="Marshall W.F."/>
            <person name="Sood P."/>
        </authorList>
    </citation>
    <scope>NUCLEOTIDE SEQUENCE [LARGE SCALE GENOMIC DNA]</scope>
    <source>
        <strain evidence="18">WM001</strain>
    </source>
</reference>
<evidence type="ECO:0000256" key="6">
    <source>
        <dbReference type="ARBA" id="ARBA00022723"/>
    </source>
</evidence>
<dbReference type="FunFam" id="1.10.510.10:FF:000571">
    <property type="entry name" value="Maternal embryonic leucine zipper kinase"/>
    <property type="match status" value="1"/>
</dbReference>
<organism evidence="18 19">
    <name type="scientific">Stentor coeruleus</name>
    <dbReference type="NCBI Taxonomy" id="5963"/>
    <lineage>
        <taxon>Eukaryota</taxon>
        <taxon>Sar</taxon>
        <taxon>Alveolata</taxon>
        <taxon>Ciliophora</taxon>
        <taxon>Postciliodesmatophora</taxon>
        <taxon>Heterotrichea</taxon>
        <taxon>Heterotrichida</taxon>
        <taxon>Stentoridae</taxon>
        <taxon>Stentor</taxon>
    </lineage>
</organism>
<proteinExistence type="inferred from homology"/>
<evidence type="ECO:0000256" key="16">
    <source>
        <dbReference type="RuleBase" id="RU000304"/>
    </source>
</evidence>
<keyword evidence="8 15" id="KW-0547">Nucleotide-binding</keyword>
<dbReference type="InterPro" id="IPR011009">
    <property type="entry name" value="Kinase-like_dom_sf"/>
</dbReference>
<name>A0A1R2CE89_9CILI</name>
<feature type="binding site" evidence="15">
    <location>
        <position position="50"/>
    </location>
    <ligand>
        <name>ATP</name>
        <dbReference type="ChEBI" id="CHEBI:30616"/>
    </ligand>
</feature>
<dbReference type="InterPro" id="IPR008271">
    <property type="entry name" value="Ser/Thr_kinase_AS"/>
</dbReference>
<evidence type="ECO:0000256" key="7">
    <source>
        <dbReference type="ARBA" id="ARBA00022737"/>
    </source>
</evidence>
<dbReference type="PROSITE" id="PS00108">
    <property type="entry name" value="PROTEIN_KINASE_ST"/>
    <property type="match status" value="1"/>
</dbReference>
<dbReference type="PROSITE" id="PS50011">
    <property type="entry name" value="PROTEIN_KINASE_DOM"/>
    <property type="match status" value="1"/>
</dbReference>
<evidence type="ECO:0000256" key="12">
    <source>
        <dbReference type="ARBA" id="ARBA00024334"/>
    </source>
</evidence>
<keyword evidence="9" id="KW-0418">Kinase</keyword>
<dbReference type="GO" id="GO:0046872">
    <property type="term" value="F:metal ion binding"/>
    <property type="evidence" value="ECO:0007669"/>
    <property type="project" value="UniProtKB-KW"/>
</dbReference>
<comment type="catalytic activity">
    <reaction evidence="14">
        <text>L-seryl-[protein] + ATP = O-phospho-L-seryl-[protein] + ADP + H(+)</text>
        <dbReference type="Rhea" id="RHEA:17989"/>
        <dbReference type="Rhea" id="RHEA-COMP:9863"/>
        <dbReference type="Rhea" id="RHEA-COMP:11604"/>
        <dbReference type="ChEBI" id="CHEBI:15378"/>
        <dbReference type="ChEBI" id="CHEBI:29999"/>
        <dbReference type="ChEBI" id="CHEBI:30616"/>
        <dbReference type="ChEBI" id="CHEBI:83421"/>
        <dbReference type="ChEBI" id="CHEBI:456216"/>
        <dbReference type="EC" id="2.7.11.1"/>
    </reaction>
</comment>
<dbReference type="Proteomes" id="UP000187209">
    <property type="component" value="Unassembled WGS sequence"/>
</dbReference>
<dbReference type="SUPFAM" id="SSF56112">
    <property type="entry name" value="Protein kinase-like (PK-like)"/>
    <property type="match status" value="1"/>
</dbReference>
<evidence type="ECO:0000313" key="19">
    <source>
        <dbReference type="Proteomes" id="UP000187209"/>
    </source>
</evidence>
<dbReference type="PANTHER" id="PTHR24345:SF0">
    <property type="entry name" value="CELL CYCLE SERINE_THREONINE-PROTEIN KINASE CDC5_MSD2"/>
    <property type="match status" value="1"/>
</dbReference>
<evidence type="ECO:0000256" key="5">
    <source>
        <dbReference type="ARBA" id="ARBA00022679"/>
    </source>
</evidence>
<keyword evidence="5" id="KW-0808">Transferase</keyword>
<evidence type="ECO:0000259" key="17">
    <source>
        <dbReference type="PROSITE" id="PS50011"/>
    </source>
</evidence>
<keyword evidence="10" id="KW-0106">Calcium</keyword>
<dbReference type="GO" id="GO:0005634">
    <property type="term" value="C:nucleus"/>
    <property type="evidence" value="ECO:0007669"/>
    <property type="project" value="TreeGrafter"/>
</dbReference>
<dbReference type="GO" id="GO:0005524">
    <property type="term" value="F:ATP binding"/>
    <property type="evidence" value="ECO:0007669"/>
    <property type="project" value="UniProtKB-UniRule"/>
</dbReference>
<protein>
    <recommendedName>
        <fullName evidence="3">non-specific serine/threonine protein kinase</fullName>
        <ecNumber evidence="3">2.7.11.1</ecNumber>
    </recommendedName>
</protein>
<comment type="cofactor">
    <cofactor evidence="1">
        <name>Mg(2+)</name>
        <dbReference type="ChEBI" id="CHEBI:18420"/>
    </cofactor>
</comment>
<evidence type="ECO:0000256" key="11">
    <source>
        <dbReference type="ARBA" id="ARBA00022840"/>
    </source>
</evidence>
<dbReference type="PANTHER" id="PTHR24345">
    <property type="entry name" value="SERINE/THREONINE-PROTEIN KINASE PLK"/>
    <property type="match status" value="1"/>
</dbReference>
<comment type="similarity">
    <text evidence="12">Belongs to the protein kinase superfamily. Ser/Thr protein kinase family. CDPK subfamily.</text>
</comment>
<dbReference type="GO" id="GO:0004674">
    <property type="term" value="F:protein serine/threonine kinase activity"/>
    <property type="evidence" value="ECO:0007669"/>
    <property type="project" value="UniProtKB-KW"/>
</dbReference>
<keyword evidence="7" id="KW-0677">Repeat</keyword>
<dbReference type="InterPro" id="IPR000719">
    <property type="entry name" value="Prot_kinase_dom"/>
</dbReference>
<comment type="caution">
    <text evidence="18">The sequence shown here is derived from an EMBL/GenBank/DDBJ whole genome shotgun (WGS) entry which is preliminary data.</text>
</comment>
<dbReference type="SMART" id="SM00220">
    <property type="entry name" value="S_TKc"/>
    <property type="match status" value="1"/>
</dbReference>
<evidence type="ECO:0000256" key="15">
    <source>
        <dbReference type="PROSITE-ProRule" id="PRU10141"/>
    </source>
</evidence>
<evidence type="ECO:0000256" key="4">
    <source>
        <dbReference type="ARBA" id="ARBA00022527"/>
    </source>
</evidence>
<evidence type="ECO:0000256" key="3">
    <source>
        <dbReference type="ARBA" id="ARBA00012513"/>
    </source>
</evidence>
<evidence type="ECO:0000256" key="13">
    <source>
        <dbReference type="ARBA" id="ARBA00047899"/>
    </source>
</evidence>
<dbReference type="EMBL" id="MPUH01000180">
    <property type="protein sequence ID" value="OMJ87321.1"/>
    <property type="molecule type" value="Genomic_DNA"/>
</dbReference>
<gene>
    <name evidence="18" type="ORF">SteCoe_11007</name>
</gene>
<dbReference type="Gene3D" id="1.10.510.10">
    <property type="entry name" value="Transferase(Phosphotransferase) domain 1"/>
    <property type="match status" value="1"/>
</dbReference>
<dbReference type="PROSITE" id="PS00107">
    <property type="entry name" value="PROTEIN_KINASE_ATP"/>
    <property type="match status" value="1"/>
</dbReference>
<accession>A0A1R2CE89</accession>
<evidence type="ECO:0000256" key="9">
    <source>
        <dbReference type="ARBA" id="ARBA00022777"/>
    </source>
</evidence>
<sequence length="283" mass="32329">MKPQSNDLWSPTSNISNLANYSLSTLLGKGGFGKVVKAQHILTKEHFAIKMISKKPSKLTQSKIPTNNEVTILKKLNHDNIISYIDSFEDNSFLYIVTELCQEKNLYGKIKKSGKLKENEVKEILLQILSAVEYLHDNNIIHRDIKLENILLVSEGSNKIKLIDFGTATTLDKNHRVSGYCGSAFYISPEMLEGEYNEKIDIWSCGILAYVLSTGKWPYKERNTEDVLENILCSPFQINNDNCEGLSYDFVSLLKEMLRVKPQERISASDAIRHKWFEDDIKM</sequence>
<evidence type="ECO:0000256" key="2">
    <source>
        <dbReference type="ARBA" id="ARBA00011245"/>
    </source>
</evidence>
<keyword evidence="19" id="KW-1185">Reference proteome</keyword>
<feature type="domain" description="Protein kinase" evidence="17">
    <location>
        <begin position="21"/>
        <end position="277"/>
    </location>
</feature>
<dbReference type="Pfam" id="PF00069">
    <property type="entry name" value="Pkinase"/>
    <property type="match status" value="1"/>
</dbReference>
<dbReference type="PIRSF" id="PIRSF000654">
    <property type="entry name" value="Integrin-linked_kinase"/>
    <property type="match status" value="1"/>
</dbReference>
<evidence type="ECO:0000256" key="1">
    <source>
        <dbReference type="ARBA" id="ARBA00001946"/>
    </source>
</evidence>
<dbReference type="InterPro" id="IPR017441">
    <property type="entry name" value="Protein_kinase_ATP_BS"/>
</dbReference>
<keyword evidence="4 16" id="KW-0723">Serine/threonine-protein kinase</keyword>
<dbReference type="FunFam" id="3.30.200.20:FF:000315">
    <property type="entry name" value="Calcium-dependent protein kinase 3"/>
    <property type="match status" value="1"/>
</dbReference>
<comment type="subunit">
    <text evidence="2">Monomer.</text>
</comment>
<dbReference type="EC" id="2.7.11.1" evidence="3"/>
<keyword evidence="11 15" id="KW-0067">ATP-binding</keyword>
<evidence type="ECO:0000256" key="14">
    <source>
        <dbReference type="ARBA" id="ARBA00048679"/>
    </source>
</evidence>
<evidence type="ECO:0000256" key="10">
    <source>
        <dbReference type="ARBA" id="ARBA00022837"/>
    </source>
</evidence>